<evidence type="ECO:0000313" key="1">
    <source>
        <dbReference type="EMBL" id="GFN88777.1"/>
    </source>
</evidence>
<protein>
    <submittedName>
        <fullName evidence="1">Uncharacterized protein</fullName>
    </submittedName>
</protein>
<sequence length="188" mass="21223">MKEQHTFPAAAVEQLLTEGYDWEPTISDLRSGKLEMCLSRKQENQQSERTLAGSEHRTCGPLCTHQTHAAWIGQYRKENKLVVQLSSVYRLVGRVRNWCKPLGLRANMVLTTLLQILTWHRDSSEISRSALKASRNHSGACSSPPVEGLQAWDGLVLTQHTQTRNKEPSAGRSVWFLVPNLLGEKLHN</sequence>
<accession>A0AAV3Z2Q8</accession>
<comment type="caution">
    <text evidence="1">The sequence shown here is derived from an EMBL/GenBank/DDBJ whole genome shotgun (WGS) entry which is preliminary data.</text>
</comment>
<dbReference type="EMBL" id="BLXT01001882">
    <property type="protein sequence ID" value="GFN88777.1"/>
    <property type="molecule type" value="Genomic_DNA"/>
</dbReference>
<reference evidence="1 2" key="1">
    <citation type="journal article" date="2021" name="Elife">
        <title>Chloroplast acquisition without the gene transfer in kleptoplastic sea slugs, Plakobranchus ocellatus.</title>
        <authorList>
            <person name="Maeda T."/>
            <person name="Takahashi S."/>
            <person name="Yoshida T."/>
            <person name="Shimamura S."/>
            <person name="Takaki Y."/>
            <person name="Nagai Y."/>
            <person name="Toyoda A."/>
            <person name="Suzuki Y."/>
            <person name="Arimoto A."/>
            <person name="Ishii H."/>
            <person name="Satoh N."/>
            <person name="Nishiyama T."/>
            <person name="Hasebe M."/>
            <person name="Maruyama T."/>
            <person name="Minagawa J."/>
            <person name="Obokata J."/>
            <person name="Shigenobu S."/>
        </authorList>
    </citation>
    <scope>NUCLEOTIDE SEQUENCE [LARGE SCALE GENOMIC DNA]</scope>
</reference>
<evidence type="ECO:0000313" key="2">
    <source>
        <dbReference type="Proteomes" id="UP000735302"/>
    </source>
</evidence>
<organism evidence="1 2">
    <name type="scientific">Plakobranchus ocellatus</name>
    <dbReference type="NCBI Taxonomy" id="259542"/>
    <lineage>
        <taxon>Eukaryota</taxon>
        <taxon>Metazoa</taxon>
        <taxon>Spiralia</taxon>
        <taxon>Lophotrochozoa</taxon>
        <taxon>Mollusca</taxon>
        <taxon>Gastropoda</taxon>
        <taxon>Heterobranchia</taxon>
        <taxon>Euthyneura</taxon>
        <taxon>Panpulmonata</taxon>
        <taxon>Sacoglossa</taxon>
        <taxon>Placobranchoidea</taxon>
        <taxon>Plakobranchidae</taxon>
        <taxon>Plakobranchus</taxon>
    </lineage>
</organism>
<gene>
    <name evidence="1" type="ORF">PoB_001528300</name>
</gene>
<dbReference type="AlphaFoldDB" id="A0AAV3Z2Q8"/>
<dbReference type="Proteomes" id="UP000735302">
    <property type="component" value="Unassembled WGS sequence"/>
</dbReference>
<keyword evidence="2" id="KW-1185">Reference proteome</keyword>
<name>A0AAV3Z2Q8_9GAST</name>
<proteinExistence type="predicted"/>